<dbReference type="AlphaFoldDB" id="A0A397BAK2"/>
<dbReference type="Proteomes" id="UP000266239">
    <property type="component" value="Unassembled WGS sequence"/>
</dbReference>
<dbReference type="EMBL" id="QUTA01005645">
    <property type="protein sequence ID" value="RHY14752.1"/>
    <property type="molecule type" value="Genomic_DNA"/>
</dbReference>
<organism evidence="2 3">
    <name type="scientific">Aphanomyces astaci</name>
    <name type="common">Crayfish plague agent</name>
    <dbReference type="NCBI Taxonomy" id="112090"/>
    <lineage>
        <taxon>Eukaryota</taxon>
        <taxon>Sar</taxon>
        <taxon>Stramenopiles</taxon>
        <taxon>Oomycota</taxon>
        <taxon>Saprolegniomycetes</taxon>
        <taxon>Saprolegniales</taxon>
        <taxon>Verrucalvaceae</taxon>
        <taxon>Aphanomyces</taxon>
    </lineage>
</organism>
<reference evidence="2 3" key="1">
    <citation type="submission" date="2018-08" db="EMBL/GenBank/DDBJ databases">
        <title>Aphanomyces genome sequencing and annotation.</title>
        <authorList>
            <person name="Minardi D."/>
            <person name="Oidtmann B."/>
            <person name="Van Der Giezen M."/>
            <person name="Studholme D.J."/>
        </authorList>
    </citation>
    <scope>NUCLEOTIDE SEQUENCE [LARGE SCALE GENOMIC DNA]</scope>
    <source>
        <strain evidence="2 3">Yx</strain>
    </source>
</reference>
<evidence type="ECO:0000256" key="1">
    <source>
        <dbReference type="SAM" id="MobiDB-lite"/>
    </source>
</evidence>
<protein>
    <submittedName>
        <fullName evidence="2">Uncharacterized protein</fullName>
    </submittedName>
</protein>
<evidence type="ECO:0000313" key="2">
    <source>
        <dbReference type="EMBL" id="RHY14752.1"/>
    </source>
</evidence>
<sequence length="137" mass="14942">MGRCSNCARLHAALGEATDEVNLLKEAITSPPHASADEPDDTIAIYRMLIVKARSQLRGVQAQLAAERQVSADLRRSIRRMSHPSPSSPHLASEPVEDLRLDESTIPPALSRCHNHLDHLDTQLAAMQNISAVHSPS</sequence>
<dbReference type="VEuPathDB" id="FungiDB:H257_08355"/>
<name>A0A397BAK2_APHAT</name>
<proteinExistence type="predicted"/>
<evidence type="ECO:0000313" key="3">
    <source>
        <dbReference type="Proteomes" id="UP000266239"/>
    </source>
</evidence>
<gene>
    <name evidence="2" type="ORF">DYB25_005421</name>
</gene>
<comment type="caution">
    <text evidence="2">The sequence shown here is derived from an EMBL/GenBank/DDBJ whole genome shotgun (WGS) entry which is preliminary data.</text>
</comment>
<feature type="compositionally biased region" description="Low complexity" evidence="1">
    <location>
        <begin position="83"/>
        <end position="94"/>
    </location>
</feature>
<accession>A0A397BAK2</accession>
<feature type="region of interest" description="Disordered" evidence="1">
    <location>
        <begin position="79"/>
        <end position="100"/>
    </location>
</feature>